<evidence type="ECO:0000259" key="1">
    <source>
        <dbReference type="Pfam" id="PF14317"/>
    </source>
</evidence>
<protein>
    <submittedName>
        <fullName evidence="2">YcxB-like protein</fullName>
    </submittedName>
</protein>
<dbReference type="Pfam" id="PF14317">
    <property type="entry name" value="YcxB"/>
    <property type="match status" value="1"/>
</dbReference>
<dbReference type="STRING" id="656914.SAMN00017405_2251"/>
<accession>A0A1W1VEF7</accession>
<dbReference type="Proteomes" id="UP000192731">
    <property type="component" value="Unassembled WGS sequence"/>
</dbReference>
<name>A0A1W1VEF7_DESTI</name>
<organism evidence="2 3">
    <name type="scientific">Desulfonispora thiosulfatigenes DSM 11270</name>
    <dbReference type="NCBI Taxonomy" id="656914"/>
    <lineage>
        <taxon>Bacteria</taxon>
        <taxon>Bacillati</taxon>
        <taxon>Bacillota</taxon>
        <taxon>Clostridia</taxon>
        <taxon>Eubacteriales</taxon>
        <taxon>Peptococcaceae</taxon>
        <taxon>Desulfonispora</taxon>
    </lineage>
</organism>
<evidence type="ECO:0000313" key="2">
    <source>
        <dbReference type="EMBL" id="SMB91817.1"/>
    </source>
</evidence>
<sequence length="110" mass="12844">MISALLFIIFWIIYYPKQFRKTIKKQTKKLLLEGDNSSFFGKKTMIIDENNLKVISADSTEVISLKSIKFVKVYDDMILIYLSAVTAQIIPTRYLNENSKRYLLKILSIN</sequence>
<gene>
    <name evidence="2" type="ORF">SAMN00017405_2251</name>
</gene>
<proteinExistence type="predicted"/>
<reference evidence="2 3" key="1">
    <citation type="submission" date="2017-04" db="EMBL/GenBank/DDBJ databases">
        <authorList>
            <person name="Afonso C.L."/>
            <person name="Miller P.J."/>
            <person name="Scott M.A."/>
            <person name="Spackman E."/>
            <person name="Goraichik I."/>
            <person name="Dimitrov K.M."/>
            <person name="Suarez D.L."/>
            <person name="Swayne D.E."/>
        </authorList>
    </citation>
    <scope>NUCLEOTIDE SEQUENCE [LARGE SCALE GENOMIC DNA]</scope>
    <source>
        <strain evidence="2 3">DSM 11270</strain>
    </source>
</reference>
<keyword evidence="3" id="KW-1185">Reference proteome</keyword>
<dbReference type="EMBL" id="FWWT01000019">
    <property type="protein sequence ID" value="SMB91817.1"/>
    <property type="molecule type" value="Genomic_DNA"/>
</dbReference>
<dbReference type="AlphaFoldDB" id="A0A1W1VEF7"/>
<dbReference type="InterPro" id="IPR025588">
    <property type="entry name" value="YcxB-like_C"/>
</dbReference>
<feature type="domain" description="YcxB-like C-terminal" evidence="1">
    <location>
        <begin position="47"/>
        <end position="106"/>
    </location>
</feature>
<evidence type="ECO:0000313" key="3">
    <source>
        <dbReference type="Proteomes" id="UP000192731"/>
    </source>
</evidence>